<feature type="domain" description="HAMP" evidence="9">
    <location>
        <begin position="208"/>
        <end position="260"/>
    </location>
</feature>
<keyword evidence="7" id="KW-0472">Membrane</keyword>
<feature type="coiled-coil region" evidence="5">
    <location>
        <begin position="685"/>
        <end position="730"/>
    </location>
</feature>
<evidence type="ECO:0000259" key="9">
    <source>
        <dbReference type="PROSITE" id="PS50885"/>
    </source>
</evidence>
<evidence type="ECO:0000313" key="10">
    <source>
        <dbReference type="EMBL" id="OLP58470.1"/>
    </source>
</evidence>
<feature type="transmembrane region" description="Helical" evidence="7">
    <location>
        <begin position="7"/>
        <end position="29"/>
    </location>
</feature>
<sequence>MRLSIKFKLFFAFGLIITLLIGVSFYGLYSLNNLNSAITDVIQGPAKRMELAYQVNVAAVETIRAQKNALLTDKATEAHDFATKALSQIDLAVDTANRGMALASEQGRPSWAKIIDKGNQMRQSSQRLVSAIDQGNKADAISLSNGEIRTLYADLSEAVTALVRIQQEAMAKADTDTDALYAQTSLFMSILAGFALVIAAGAALWLALSINSGLRKIKLVADAVAIGDLNQTVEIRSNDEIKDVIDTVNLMTSNLRDTAGTADRIALGDLSTDVKPLSDKDTLGIAMKSMVVNLRETAGTADRIALGDLSTDVKPLSDKDTLGIAMKSMVVNLRETAGTADRIALGDLSTDVKPLSDKDTLGIAMKSMVVNLRETAGTANQIALGDLSTDVKPLSDKDTLGIAMKSMVVNLRETAGTADRIALGDLSTDVKPLSDKDTLGIAMKSMVVNLRETAKVAEKIANGDLTVNVKPMSDKDMLGHALETMVERLRGVVSDALVASDNVSSGSQQLSSASEQVSQGATEQASSAEEASASMEEMAANIKQNADNAAQTEKIARQSAKDAETSGQAVNRAVGAMRTIAEKISIVQEIARQTDLLALNAAVEAARAGEHGKGFAVVASEVRKLAERSQAAAAEISALSGDTVQVATEAGDMLNRLVPDIRKTAELVSEISAACREQDIGASQINEAIQQLDKVTQQNAGASEEMSATSEELAAQAEELQASIAFFKVEQGRAGAREAAGHVRGKAAPVQIKRNPGNASARQTVAAQQARAKGFALDMGGPDEDDNDFLQSA</sequence>
<dbReference type="PROSITE" id="PS50111">
    <property type="entry name" value="CHEMOTAXIS_TRANSDUC_2"/>
    <property type="match status" value="1"/>
</dbReference>
<dbReference type="FunFam" id="1.10.287.950:FF:000001">
    <property type="entry name" value="Methyl-accepting chemotaxis sensory transducer"/>
    <property type="match status" value="1"/>
</dbReference>
<dbReference type="SMART" id="SM00304">
    <property type="entry name" value="HAMP"/>
    <property type="match status" value="4"/>
</dbReference>
<dbReference type="Pfam" id="PF00015">
    <property type="entry name" value="MCPsignal"/>
    <property type="match status" value="1"/>
</dbReference>
<protein>
    <recommendedName>
        <fullName evidence="12">Methyl-accepting chemotaxis protein</fullName>
    </recommendedName>
</protein>
<evidence type="ECO:0000256" key="7">
    <source>
        <dbReference type="SAM" id="Phobius"/>
    </source>
</evidence>
<dbReference type="InterPro" id="IPR051310">
    <property type="entry name" value="MCP_chemotaxis"/>
</dbReference>
<dbReference type="EMBL" id="MKIP01000057">
    <property type="protein sequence ID" value="OLP58470.1"/>
    <property type="molecule type" value="Genomic_DNA"/>
</dbReference>
<feature type="region of interest" description="Disordered" evidence="6">
    <location>
        <begin position="738"/>
        <end position="793"/>
    </location>
</feature>
<dbReference type="Pfam" id="PF12729">
    <property type="entry name" value="4HB_MCP_1"/>
    <property type="match status" value="1"/>
</dbReference>
<dbReference type="GO" id="GO:0007165">
    <property type="term" value="P:signal transduction"/>
    <property type="evidence" value="ECO:0007669"/>
    <property type="project" value="UniProtKB-KW"/>
</dbReference>
<feature type="compositionally biased region" description="Low complexity" evidence="6">
    <location>
        <begin position="504"/>
        <end position="516"/>
    </location>
</feature>
<evidence type="ECO:0000256" key="6">
    <source>
        <dbReference type="SAM" id="MobiDB-lite"/>
    </source>
</evidence>
<keyword evidence="11" id="KW-1185">Reference proteome</keyword>
<evidence type="ECO:0008006" key="12">
    <source>
        <dbReference type="Google" id="ProtNLM"/>
    </source>
</evidence>
<feature type="domain" description="Methyl-accepting transducer" evidence="8">
    <location>
        <begin position="499"/>
        <end position="714"/>
    </location>
</feature>
<comment type="similarity">
    <text evidence="3">Belongs to the methyl-accepting chemotaxis (MCP) protein family.</text>
</comment>
<dbReference type="InterPro" id="IPR004089">
    <property type="entry name" value="MCPsignal_dom"/>
</dbReference>
<name>A0A1Q9ASR2_9HYPH</name>
<dbReference type="SUPFAM" id="SSF158472">
    <property type="entry name" value="HAMP domain-like"/>
    <property type="match status" value="1"/>
</dbReference>
<dbReference type="GO" id="GO:0006935">
    <property type="term" value="P:chemotaxis"/>
    <property type="evidence" value="ECO:0007669"/>
    <property type="project" value="UniProtKB-KW"/>
</dbReference>
<feature type="compositionally biased region" description="Low complexity" evidence="6">
    <location>
        <begin position="525"/>
        <end position="535"/>
    </location>
</feature>
<keyword evidence="7" id="KW-1133">Transmembrane helix</keyword>
<comment type="subcellular location">
    <subcellularLocation>
        <location evidence="1">Membrane</location>
    </subcellularLocation>
</comment>
<dbReference type="AlphaFoldDB" id="A0A1Q9ASR2"/>
<evidence type="ECO:0000256" key="5">
    <source>
        <dbReference type="SAM" id="Coils"/>
    </source>
</evidence>
<dbReference type="Proteomes" id="UP000186364">
    <property type="component" value="Unassembled WGS sequence"/>
</dbReference>
<proteinExistence type="inferred from homology"/>
<dbReference type="PANTHER" id="PTHR43531:SF11">
    <property type="entry name" value="METHYL-ACCEPTING CHEMOTAXIS PROTEIN 3"/>
    <property type="match status" value="1"/>
</dbReference>
<dbReference type="CDD" id="cd06225">
    <property type="entry name" value="HAMP"/>
    <property type="match status" value="2"/>
</dbReference>
<accession>A0A1Q9ASR2</accession>
<dbReference type="RefSeq" id="WP_075628895.1">
    <property type="nucleotide sequence ID" value="NZ_MKIP01000057.1"/>
</dbReference>
<dbReference type="PROSITE" id="PS50885">
    <property type="entry name" value="HAMP"/>
    <property type="match status" value="3"/>
</dbReference>
<dbReference type="InterPro" id="IPR024478">
    <property type="entry name" value="HlyB_4HB_MCP"/>
</dbReference>
<evidence type="ECO:0000256" key="4">
    <source>
        <dbReference type="PROSITE-ProRule" id="PRU00284"/>
    </source>
</evidence>
<keyword evidence="2" id="KW-0145">Chemotaxis</keyword>
<dbReference type="InterPro" id="IPR003660">
    <property type="entry name" value="HAMP_dom"/>
</dbReference>
<dbReference type="SMART" id="SM00283">
    <property type="entry name" value="MA"/>
    <property type="match status" value="1"/>
</dbReference>
<evidence type="ECO:0000256" key="3">
    <source>
        <dbReference type="ARBA" id="ARBA00029447"/>
    </source>
</evidence>
<reference evidence="10 11" key="1">
    <citation type="submission" date="2016-09" db="EMBL/GenBank/DDBJ databases">
        <title>Rhizobium sp. nov., a novel species isolated from the rice rhizosphere.</title>
        <authorList>
            <person name="Zhao J."/>
            <person name="Zhang X."/>
        </authorList>
    </citation>
    <scope>NUCLEOTIDE SEQUENCE [LARGE SCALE GENOMIC DNA]</scope>
    <source>
        <strain evidence="10 11">1.7048</strain>
    </source>
</reference>
<dbReference type="Gene3D" id="1.10.287.950">
    <property type="entry name" value="Methyl-accepting chemotaxis protein"/>
    <property type="match status" value="1"/>
</dbReference>
<dbReference type="GO" id="GO:0005886">
    <property type="term" value="C:plasma membrane"/>
    <property type="evidence" value="ECO:0007669"/>
    <property type="project" value="TreeGrafter"/>
</dbReference>
<dbReference type="SUPFAM" id="SSF58104">
    <property type="entry name" value="Methyl-accepting chemotaxis protein (MCP) signaling domain"/>
    <property type="match status" value="1"/>
</dbReference>
<evidence type="ECO:0000259" key="8">
    <source>
        <dbReference type="PROSITE" id="PS50111"/>
    </source>
</evidence>
<keyword evidence="7" id="KW-0812">Transmembrane</keyword>
<organism evidence="10 11">
    <name type="scientific">Xaviernesmea oryzae</name>
    <dbReference type="NCBI Taxonomy" id="464029"/>
    <lineage>
        <taxon>Bacteria</taxon>
        <taxon>Pseudomonadati</taxon>
        <taxon>Pseudomonadota</taxon>
        <taxon>Alphaproteobacteria</taxon>
        <taxon>Hyphomicrobiales</taxon>
        <taxon>Rhizobiaceae</taxon>
        <taxon>Rhizobium/Agrobacterium group</taxon>
        <taxon>Xaviernesmea</taxon>
    </lineage>
</organism>
<comment type="caution">
    <text evidence="10">The sequence shown here is derived from an EMBL/GenBank/DDBJ whole genome shotgun (WGS) entry which is preliminary data.</text>
</comment>
<evidence type="ECO:0000313" key="11">
    <source>
        <dbReference type="Proteomes" id="UP000186364"/>
    </source>
</evidence>
<evidence type="ECO:0000256" key="1">
    <source>
        <dbReference type="ARBA" id="ARBA00004370"/>
    </source>
</evidence>
<feature type="region of interest" description="Disordered" evidence="6">
    <location>
        <begin position="504"/>
        <end position="535"/>
    </location>
</feature>
<keyword evidence="5" id="KW-0175">Coiled coil</keyword>
<feature type="compositionally biased region" description="Acidic residues" evidence="6">
    <location>
        <begin position="781"/>
        <end position="793"/>
    </location>
</feature>
<dbReference type="Gene3D" id="6.10.340.10">
    <property type="match status" value="1"/>
</dbReference>
<feature type="compositionally biased region" description="Low complexity" evidence="6">
    <location>
        <begin position="759"/>
        <end position="772"/>
    </location>
</feature>
<feature type="domain" description="HAMP" evidence="9">
    <location>
        <begin position="444"/>
        <end position="494"/>
    </location>
</feature>
<gene>
    <name evidence="10" type="ORF">BJF93_16485</name>
</gene>
<feature type="domain" description="HAMP" evidence="9">
    <location>
        <begin position="288"/>
        <end position="338"/>
    </location>
</feature>
<dbReference type="Pfam" id="PF00672">
    <property type="entry name" value="HAMP"/>
    <property type="match status" value="2"/>
</dbReference>
<keyword evidence="4" id="KW-0807">Transducer</keyword>
<dbReference type="PANTHER" id="PTHR43531">
    <property type="entry name" value="PROTEIN ICFG"/>
    <property type="match status" value="1"/>
</dbReference>
<dbReference type="GO" id="GO:0004888">
    <property type="term" value="F:transmembrane signaling receptor activity"/>
    <property type="evidence" value="ECO:0007669"/>
    <property type="project" value="TreeGrafter"/>
</dbReference>
<feature type="transmembrane region" description="Helical" evidence="7">
    <location>
        <begin position="186"/>
        <end position="208"/>
    </location>
</feature>
<evidence type="ECO:0000256" key="2">
    <source>
        <dbReference type="ARBA" id="ARBA00022500"/>
    </source>
</evidence>